<name>A0AA38DQ69_9ENTR</name>
<dbReference type="RefSeq" id="WP_042307637.1">
    <property type="nucleotide sequence ID" value="NZ_CP084372.1"/>
</dbReference>
<protein>
    <submittedName>
        <fullName evidence="1">Uncharacterized protein</fullName>
    </submittedName>
</protein>
<dbReference type="Proteomes" id="UP000867745">
    <property type="component" value="Unassembled WGS sequence"/>
</dbReference>
<reference evidence="1" key="2">
    <citation type="submission" date="2020-11" db="EMBL/GenBank/DDBJ databases">
        <authorList>
            <consortium name="NCBI Pathogen Detection Project"/>
        </authorList>
    </citation>
    <scope>NUCLEOTIDE SEQUENCE</scope>
    <source>
        <strain evidence="1">RS189</strain>
    </source>
</reference>
<dbReference type="InterPro" id="IPR006530">
    <property type="entry name" value="YD"/>
</dbReference>
<gene>
    <name evidence="1" type="ORF">JAW44_000390</name>
</gene>
<comment type="caution">
    <text evidence="1">The sequence shown here is derived from an EMBL/GenBank/DDBJ whole genome shotgun (WGS) entry which is preliminary data.</text>
</comment>
<proteinExistence type="predicted"/>
<evidence type="ECO:0000313" key="2">
    <source>
        <dbReference type="Proteomes" id="UP000867745"/>
    </source>
</evidence>
<sequence length="119" mass="13666">MKLQHTSQLKQRLQLRQNMPPVYPWGFWFYGWSGNFKTAQGNEEVTQGSSDRVLSRTTFIYDTLCRLVEAKNDDATVTYEYDDASRVAAGITAHFIRGLMGEIAQWQIADHAPLTLEHE</sequence>
<dbReference type="AlphaFoldDB" id="A0AA38DQ69"/>
<reference evidence="1" key="1">
    <citation type="journal article" date="2018" name="Genome Biol.">
        <title>SKESA: strategic k-mer extension for scrupulous assemblies.</title>
        <authorList>
            <person name="Souvorov A."/>
            <person name="Agarwala R."/>
            <person name="Lipman D.J."/>
        </authorList>
    </citation>
    <scope>NUCLEOTIDE SEQUENCE</scope>
    <source>
        <strain evidence="1">RS189</strain>
    </source>
</reference>
<dbReference type="NCBIfam" id="TIGR01643">
    <property type="entry name" value="YD_repeat_2x"/>
    <property type="match status" value="1"/>
</dbReference>
<dbReference type="EMBL" id="DACUGV010000001">
    <property type="protein sequence ID" value="HAT7590699.1"/>
    <property type="molecule type" value="Genomic_DNA"/>
</dbReference>
<evidence type="ECO:0000313" key="1">
    <source>
        <dbReference type="EMBL" id="HAT7590699.1"/>
    </source>
</evidence>
<organism evidence="1 2">
    <name type="scientific">Citrobacter werkmanii</name>
    <dbReference type="NCBI Taxonomy" id="67827"/>
    <lineage>
        <taxon>Bacteria</taxon>
        <taxon>Pseudomonadati</taxon>
        <taxon>Pseudomonadota</taxon>
        <taxon>Gammaproteobacteria</taxon>
        <taxon>Enterobacterales</taxon>
        <taxon>Enterobacteriaceae</taxon>
        <taxon>Citrobacter</taxon>
        <taxon>Citrobacter freundii complex</taxon>
    </lineage>
</organism>
<accession>A0AA38DQ69</accession>